<dbReference type="EMBL" id="AP020535">
    <property type="protein sequence ID" value="BBN67821.1"/>
    <property type="molecule type" value="Genomic_DNA"/>
</dbReference>
<gene>
    <name evidence="1" type="ORF">Prudu_012413</name>
    <name evidence="2" type="ORF">Prudu_198S000100</name>
</gene>
<proteinExistence type="predicted"/>
<protein>
    <submittedName>
        <fullName evidence="1">Uncharacterized protein</fullName>
    </submittedName>
</protein>
<organism evidence="1">
    <name type="scientific">Prunus dulcis</name>
    <name type="common">Almond</name>
    <name type="synonym">Amygdalus dulcis</name>
    <dbReference type="NCBI Taxonomy" id="3755"/>
    <lineage>
        <taxon>Eukaryota</taxon>
        <taxon>Viridiplantae</taxon>
        <taxon>Streptophyta</taxon>
        <taxon>Embryophyta</taxon>
        <taxon>Tracheophyta</taxon>
        <taxon>Spermatophyta</taxon>
        <taxon>Magnoliopsida</taxon>
        <taxon>eudicotyledons</taxon>
        <taxon>Gunneridae</taxon>
        <taxon>Pentapetalae</taxon>
        <taxon>rosids</taxon>
        <taxon>fabids</taxon>
        <taxon>Rosales</taxon>
        <taxon>Rosaceae</taxon>
        <taxon>Amygdaloideae</taxon>
        <taxon>Amygdaleae</taxon>
        <taxon>Prunus</taxon>
    </lineage>
</organism>
<sequence length="59" mass="6670">MRGLLELYNWLQGHLPANTTVDHEMDEKEKVALEEAFISHLSVAIYVINMGSDVLNVTL</sequence>
<dbReference type="EMBL" id="AP019300">
    <property type="protein sequence ID" value="BBH01985.1"/>
    <property type="molecule type" value="Genomic_DNA"/>
</dbReference>
<evidence type="ECO:0000313" key="2">
    <source>
        <dbReference type="EMBL" id="BBN67821.1"/>
    </source>
</evidence>
<dbReference type="AlphaFoldDB" id="A0A4Y1RDA2"/>
<accession>A0A4Y1RDA2</accession>
<reference evidence="1" key="1">
    <citation type="journal article" date="2019" name="Science">
        <title>Mutation of a bHLH transcription factor allowed almond domestication.</title>
        <authorList>
            <person name="Sanchez-Perez R."/>
            <person name="Pavan S."/>
            <person name="Mazzeo R."/>
            <person name="Moldovan C."/>
            <person name="Aiese Cigliano R."/>
            <person name="Del Cueto J."/>
            <person name="Ricciardi F."/>
            <person name="Lotti C."/>
            <person name="Ricciardi L."/>
            <person name="Dicenta F."/>
            <person name="Lopez-Marques R.L."/>
            <person name="Lindberg Moller B."/>
        </authorList>
    </citation>
    <scope>NUCLEOTIDE SEQUENCE</scope>
</reference>
<evidence type="ECO:0000313" key="1">
    <source>
        <dbReference type="EMBL" id="BBH01985.1"/>
    </source>
</evidence>
<name>A0A4Y1RDA2_PRUDU</name>